<dbReference type="InterPro" id="IPR051201">
    <property type="entry name" value="Chloro_Bact_Ser_Proteases"/>
</dbReference>
<sequence>MPCSAVPSVSTLLNGVAKCGAMRNPFPPQRRLLMRCRSILACLLLLCCLPLVACMKKVRVDPVPEPALRPLAMDAKAQPITIYRLTLKMRRGEVFGTVAYDGLCIPREATTALGERAELTRDELAEVFLEEADGSGFKVVGDTRALFDDPERSRANLWVGGNITEIRKNICFPMHDWGNPVPSKGEANMMVDWEVFSPVDRQVVLRRTTTGYGKLDSATEGGGAEVLRMAFAHATRGLLADEEFRKLVTMPPGSAYAASQLAQAQEARPVLADVRVRVAGPDTPRVPLDSVRHSAVLVQMGDSHGSGFVITDDGYILTNYHVVEESERARVRFQNGASVVTRVVARDKRRDVALLKADMEGLLPLYIQTEDVATGAEVFPVGAPGREFLQGTITRGIVSGYRMSPAGRLLHSDATIFGGNSGGPLVDGDGHVVGITVLTYLSRSGEMMGANQFIPIADALKVLGIPATP</sequence>
<comment type="caution">
    <text evidence="4">The sequence shown here is derived from an EMBL/GenBank/DDBJ whole genome shotgun (WGS) entry which is preliminary data.</text>
</comment>
<dbReference type="GO" id="GO:0008233">
    <property type="term" value="F:peptidase activity"/>
    <property type="evidence" value="ECO:0007669"/>
    <property type="project" value="UniProtKB-KW"/>
</dbReference>
<organism evidence="4 5">
    <name type="scientific">Nitratidesulfovibrio oxamicus</name>
    <dbReference type="NCBI Taxonomy" id="32016"/>
    <lineage>
        <taxon>Bacteria</taxon>
        <taxon>Pseudomonadati</taxon>
        <taxon>Thermodesulfobacteriota</taxon>
        <taxon>Desulfovibrionia</taxon>
        <taxon>Desulfovibrionales</taxon>
        <taxon>Desulfovibrionaceae</taxon>
        <taxon>Nitratidesulfovibrio</taxon>
    </lineage>
</organism>
<evidence type="ECO:0000256" key="2">
    <source>
        <dbReference type="ARBA" id="ARBA00022670"/>
    </source>
</evidence>
<dbReference type="Gene3D" id="2.40.10.10">
    <property type="entry name" value="Trypsin-like serine proteases"/>
    <property type="match status" value="2"/>
</dbReference>
<keyword evidence="5" id="KW-1185">Reference proteome</keyword>
<keyword evidence="3" id="KW-0378">Hydrolase</keyword>
<dbReference type="Pfam" id="PF13365">
    <property type="entry name" value="Trypsin_2"/>
    <property type="match status" value="1"/>
</dbReference>
<dbReference type="EMBL" id="VRYY01000661">
    <property type="protein sequence ID" value="MBG3878646.1"/>
    <property type="molecule type" value="Genomic_DNA"/>
</dbReference>
<accession>A0ABS0J8D3</accession>
<dbReference type="SUPFAM" id="SSF50494">
    <property type="entry name" value="Trypsin-like serine proteases"/>
    <property type="match status" value="1"/>
</dbReference>
<comment type="similarity">
    <text evidence="1">Belongs to the peptidase S1C family.</text>
</comment>
<dbReference type="PRINTS" id="PR00834">
    <property type="entry name" value="PROTEASES2C"/>
</dbReference>
<evidence type="ECO:0000313" key="4">
    <source>
        <dbReference type="EMBL" id="MBG3878646.1"/>
    </source>
</evidence>
<dbReference type="InterPro" id="IPR009003">
    <property type="entry name" value="Peptidase_S1_PA"/>
</dbReference>
<dbReference type="InterPro" id="IPR001940">
    <property type="entry name" value="Peptidase_S1C"/>
</dbReference>
<reference evidence="4 5" key="1">
    <citation type="submission" date="2019-08" db="EMBL/GenBank/DDBJ databases">
        <authorList>
            <person name="Luo N."/>
        </authorList>
    </citation>
    <scope>NUCLEOTIDE SEQUENCE [LARGE SCALE GENOMIC DNA]</scope>
    <source>
        <strain evidence="4 5">NCIMB 9442</strain>
    </source>
</reference>
<dbReference type="GO" id="GO:0006508">
    <property type="term" value="P:proteolysis"/>
    <property type="evidence" value="ECO:0007669"/>
    <property type="project" value="UniProtKB-KW"/>
</dbReference>
<dbReference type="PANTHER" id="PTHR43343:SF3">
    <property type="entry name" value="PROTEASE DO-LIKE 8, CHLOROPLASTIC"/>
    <property type="match status" value="1"/>
</dbReference>
<gene>
    <name evidence="4" type="ORF">FVW20_16950</name>
</gene>
<proteinExistence type="inferred from homology"/>
<evidence type="ECO:0000256" key="1">
    <source>
        <dbReference type="ARBA" id="ARBA00010541"/>
    </source>
</evidence>
<evidence type="ECO:0000313" key="5">
    <source>
        <dbReference type="Proteomes" id="UP001194469"/>
    </source>
</evidence>
<evidence type="ECO:0000256" key="3">
    <source>
        <dbReference type="ARBA" id="ARBA00022801"/>
    </source>
</evidence>
<protein>
    <submittedName>
        <fullName evidence="4">Serine protease</fullName>
    </submittedName>
</protein>
<name>A0ABS0J8D3_9BACT</name>
<dbReference type="Proteomes" id="UP001194469">
    <property type="component" value="Unassembled WGS sequence"/>
</dbReference>
<dbReference type="PANTHER" id="PTHR43343">
    <property type="entry name" value="PEPTIDASE S12"/>
    <property type="match status" value="1"/>
</dbReference>
<dbReference type="InterPro" id="IPR043504">
    <property type="entry name" value="Peptidase_S1_PA_chymotrypsin"/>
</dbReference>
<keyword evidence="2 4" id="KW-0645">Protease</keyword>